<sequence length="213" mass="24497">MANSVSSDILEKWLNAWSLSRELPLPTKFKSGYKVDVGYEKQKARYVFREFNNDFIKLSETINETWVFLKVCVSPKEIKNKLSEKWVIQPQGYMMSCISPMNIPNKRLPDGYEIEFDGYNSTTVVKIVTKDGELASIGRLVIVDDLAVYDRISTEENHKRKGLATFLIKELEQIALSKNVHRNFLVATEQGKLLYQSLGWKICSLYTSVVIPF</sequence>
<dbReference type="PROSITE" id="PS51186">
    <property type="entry name" value="GNAT"/>
    <property type="match status" value="1"/>
</dbReference>
<evidence type="ECO:0000259" key="1">
    <source>
        <dbReference type="PROSITE" id="PS51186"/>
    </source>
</evidence>
<dbReference type="Pfam" id="PF00583">
    <property type="entry name" value="Acetyltransf_1"/>
    <property type="match status" value="1"/>
</dbReference>
<dbReference type="Proteomes" id="UP001500167">
    <property type="component" value="Unassembled WGS sequence"/>
</dbReference>
<dbReference type="Gene3D" id="3.40.630.30">
    <property type="match status" value="1"/>
</dbReference>
<comment type="caution">
    <text evidence="2">The sequence shown here is derived from an EMBL/GenBank/DDBJ whole genome shotgun (WGS) entry which is preliminary data.</text>
</comment>
<accession>A0ABP8ABP7</accession>
<keyword evidence="3" id="KW-1185">Reference proteome</keyword>
<name>A0ABP8ABP7_9SPHI</name>
<dbReference type="RefSeq" id="WP_346087437.1">
    <property type="nucleotide sequence ID" value="NZ_BAAAZK010000007.1"/>
</dbReference>
<proteinExistence type="predicted"/>
<feature type="domain" description="N-acetyltransferase" evidence="1">
    <location>
        <begin position="46"/>
        <end position="213"/>
    </location>
</feature>
<protein>
    <recommendedName>
        <fullName evidence="1">N-acetyltransferase domain-containing protein</fullName>
    </recommendedName>
</protein>
<evidence type="ECO:0000313" key="3">
    <source>
        <dbReference type="Proteomes" id="UP001500167"/>
    </source>
</evidence>
<dbReference type="EMBL" id="BAAAZK010000007">
    <property type="protein sequence ID" value="GAA4181278.1"/>
    <property type="molecule type" value="Genomic_DNA"/>
</dbReference>
<gene>
    <name evidence="2" type="ORF">GCM10022218_36790</name>
</gene>
<reference evidence="3" key="1">
    <citation type="journal article" date="2019" name="Int. J. Syst. Evol. Microbiol.">
        <title>The Global Catalogue of Microorganisms (GCM) 10K type strain sequencing project: providing services to taxonomists for standard genome sequencing and annotation.</title>
        <authorList>
            <consortium name="The Broad Institute Genomics Platform"/>
            <consortium name="The Broad Institute Genome Sequencing Center for Infectious Disease"/>
            <person name="Wu L."/>
            <person name="Ma J."/>
        </authorList>
    </citation>
    <scope>NUCLEOTIDE SEQUENCE [LARGE SCALE GENOMIC DNA]</scope>
    <source>
        <strain evidence="3">JCM 16722</strain>
    </source>
</reference>
<dbReference type="InterPro" id="IPR016181">
    <property type="entry name" value="Acyl_CoA_acyltransferase"/>
</dbReference>
<dbReference type="InterPro" id="IPR000182">
    <property type="entry name" value="GNAT_dom"/>
</dbReference>
<dbReference type="SUPFAM" id="SSF55729">
    <property type="entry name" value="Acyl-CoA N-acyltransferases (Nat)"/>
    <property type="match status" value="1"/>
</dbReference>
<evidence type="ECO:0000313" key="2">
    <source>
        <dbReference type="EMBL" id="GAA4181278.1"/>
    </source>
</evidence>
<organism evidence="2 3">
    <name type="scientific">Sphingobacterium ginsenosidimutans</name>
    <dbReference type="NCBI Taxonomy" id="687845"/>
    <lineage>
        <taxon>Bacteria</taxon>
        <taxon>Pseudomonadati</taxon>
        <taxon>Bacteroidota</taxon>
        <taxon>Sphingobacteriia</taxon>
        <taxon>Sphingobacteriales</taxon>
        <taxon>Sphingobacteriaceae</taxon>
        <taxon>Sphingobacterium</taxon>
    </lineage>
</organism>